<sequence>MSLNGSKETQVNTSTNQSTIRNALIKGGNKKYKVMELENLTHLFQECKTGKMNEYKEIEHTMFPIAMN</sequence>
<accession>A0ABQ1N2C1</accession>
<keyword evidence="2" id="KW-1185">Reference proteome</keyword>
<dbReference type="EMBL" id="BMFD01000017">
    <property type="protein sequence ID" value="GGC51932.1"/>
    <property type="molecule type" value="Genomic_DNA"/>
</dbReference>
<dbReference type="Proteomes" id="UP000635885">
    <property type="component" value="Unassembled WGS sequence"/>
</dbReference>
<comment type="caution">
    <text evidence="1">The sequence shown here is derived from an EMBL/GenBank/DDBJ whole genome shotgun (WGS) entry which is preliminary data.</text>
</comment>
<evidence type="ECO:0000313" key="2">
    <source>
        <dbReference type="Proteomes" id="UP000635885"/>
    </source>
</evidence>
<dbReference type="RefSeq" id="WP_188444214.1">
    <property type="nucleotide sequence ID" value="NZ_BMFD01000017.1"/>
</dbReference>
<proteinExistence type="predicted"/>
<gene>
    <name evidence="1" type="ORF">GCM10010993_33030</name>
</gene>
<organism evidence="1 2">
    <name type="scientific">Belliella aquatica</name>
    <dbReference type="NCBI Taxonomy" id="1323734"/>
    <lineage>
        <taxon>Bacteria</taxon>
        <taxon>Pseudomonadati</taxon>
        <taxon>Bacteroidota</taxon>
        <taxon>Cytophagia</taxon>
        <taxon>Cytophagales</taxon>
        <taxon>Cyclobacteriaceae</taxon>
        <taxon>Belliella</taxon>
    </lineage>
</organism>
<name>A0ABQ1N2C1_9BACT</name>
<evidence type="ECO:0000313" key="1">
    <source>
        <dbReference type="EMBL" id="GGC51932.1"/>
    </source>
</evidence>
<protein>
    <submittedName>
        <fullName evidence="1">Uncharacterized protein</fullName>
    </submittedName>
</protein>
<reference evidence="2" key="1">
    <citation type="journal article" date="2019" name="Int. J. Syst. Evol. Microbiol.">
        <title>The Global Catalogue of Microorganisms (GCM) 10K type strain sequencing project: providing services to taxonomists for standard genome sequencing and annotation.</title>
        <authorList>
            <consortium name="The Broad Institute Genomics Platform"/>
            <consortium name="The Broad Institute Genome Sequencing Center for Infectious Disease"/>
            <person name="Wu L."/>
            <person name="Ma J."/>
        </authorList>
    </citation>
    <scope>NUCLEOTIDE SEQUENCE [LARGE SCALE GENOMIC DNA]</scope>
    <source>
        <strain evidence="2">CGMCC 1.12479</strain>
    </source>
</reference>